<reference evidence="1" key="1">
    <citation type="submission" date="2023-04" db="EMBL/GenBank/DDBJ databases">
        <title>Draft Genome sequencing of Naganishia species isolated from polar environments using Oxford Nanopore Technology.</title>
        <authorList>
            <person name="Leo P."/>
            <person name="Venkateswaran K."/>
        </authorList>
    </citation>
    <scope>NUCLEOTIDE SEQUENCE</scope>
    <source>
        <strain evidence="1">MNA-CCFEE 5425</strain>
    </source>
</reference>
<accession>A0ACC2XFC9</accession>
<keyword evidence="2" id="KW-1185">Reference proteome</keyword>
<proteinExistence type="predicted"/>
<dbReference type="EMBL" id="JASBWU010000004">
    <property type="protein sequence ID" value="KAJ9122346.1"/>
    <property type="molecule type" value="Genomic_DNA"/>
</dbReference>
<gene>
    <name evidence="1" type="ORF">QFC22_001767</name>
</gene>
<sequence>METDIHYNKYLWARWRRLARSPLAWTVLTALVAILSTTPGDIGARMPEWQVLWVVPATAVLVLGSVVPVGYLRAKCWNGENTSSYQIVKRSRGESEALRDRPESDLEQMVTVLTSLQASAMSLRIHTFQSFLPYANSSSDLEPTATPPPTPPSSRTYLSLISRTVHSPHGTRIALWYIWASGVVSAVFIQLWRWRHEAHEGLTLDLALFKPTAIYVDLLFGEKTFTALELADRSHQTENRKRVFDDISTKPTAWTRLFQGCISQLNRSYRILYTRGGRSAAPVSGGNDTSRVRVPLTGIPSAQVKEVQSVFYVPPNTTKPAALVEQVKQTDAKLADLASASLTYLRQRVPTKETVEHAGEKALSWISPLEAHMPQQVVKPIKESASTAKHAVETLQQQVQATTSAVSVRASTVVGQVSKPANAEWRQKGLYPVVQSWVDRVAPAASIQRQAAEHFAYRVESAFARRWARDELDFVLPRRRIDADLIKALAAYVAASLQEDTYGQVQNCVPEIMEMFLRFYTELAAYKREFFEKAESRGKEAWMVEAQTLWTEEAEALSRVIEQSVRNVQQVFGDHMNAFEISPAVLRGLKSIIQES</sequence>
<protein>
    <submittedName>
        <fullName evidence="1">Uncharacterized protein</fullName>
    </submittedName>
</protein>
<organism evidence="1 2">
    <name type="scientific">Naganishia vaughanmartiniae</name>
    <dbReference type="NCBI Taxonomy" id="1424756"/>
    <lineage>
        <taxon>Eukaryota</taxon>
        <taxon>Fungi</taxon>
        <taxon>Dikarya</taxon>
        <taxon>Basidiomycota</taxon>
        <taxon>Agaricomycotina</taxon>
        <taxon>Tremellomycetes</taxon>
        <taxon>Filobasidiales</taxon>
        <taxon>Filobasidiaceae</taxon>
        <taxon>Naganishia</taxon>
    </lineage>
</organism>
<evidence type="ECO:0000313" key="2">
    <source>
        <dbReference type="Proteomes" id="UP001243375"/>
    </source>
</evidence>
<evidence type="ECO:0000313" key="1">
    <source>
        <dbReference type="EMBL" id="KAJ9122346.1"/>
    </source>
</evidence>
<dbReference type="Proteomes" id="UP001243375">
    <property type="component" value="Unassembled WGS sequence"/>
</dbReference>
<name>A0ACC2XFC9_9TREE</name>
<comment type="caution">
    <text evidence="1">The sequence shown here is derived from an EMBL/GenBank/DDBJ whole genome shotgun (WGS) entry which is preliminary data.</text>
</comment>